<reference evidence="5" key="4">
    <citation type="journal article" date="2019" name="Int. J. Syst. Evol. Microbiol.">
        <title>The Global Catalogue of Microorganisms (GCM) 10K type strain sequencing project: providing services to taxonomists for standard genome sequencing and annotation.</title>
        <authorList>
            <consortium name="The Broad Institute Genomics Platform"/>
            <consortium name="The Broad Institute Genome Sequencing Center for Infectious Disease"/>
            <person name="Wu L."/>
            <person name="Ma J."/>
        </authorList>
    </citation>
    <scope>NUCLEOTIDE SEQUENCE [LARGE SCALE GENOMIC DNA]</scope>
    <source>
        <strain evidence="5">CGMCC 1.12707</strain>
    </source>
</reference>
<keyword evidence="1" id="KW-0812">Transmembrane</keyword>
<dbReference type="Proteomes" id="UP000650994">
    <property type="component" value="Unassembled WGS sequence"/>
</dbReference>
<feature type="transmembrane region" description="Helical" evidence="1">
    <location>
        <begin position="12"/>
        <end position="34"/>
    </location>
</feature>
<dbReference type="OrthoDB" id="1261799at2"/>
<keyword evidence="1" id="KW-1133">Transmembrane helix</keyword>
<evidence type="ECO:0000313" key="5">
    <source>
        <dbReference type="Proteomes" id="UP000650994"/>
    </source>
</evidence>
<dbReference type="Proteomes" id="UP000184120">
    <property type="component" value="Unassembled WGS sequence"/>
</dbReference>
<keyword evidence="1" id="KW-0472">Membrane</keyword>
<dbReference type="EMBL" id="FRBH01000006">
    <property type="protein sequence ID" value="SHL15275.1"/>
    <property type="molecule type" value="Genomic_DNA"/>
</dbReference>
<proteinExistence type="predicted"/>
<evidence type="ECO:0000313" key="3">
    <source>
        <dbReference type="EMBL" id="SHL15275.1"/>
    </source>
</evidence>
<organism evidence="3 4">
    <name type="scientific">Chishuiella changwenlii</name>
    <dbReference type="NCBI Taxonomy" id="1434701"/>
    <lineage>
        <taxon>Bacteria</taxon>
        <taxon>Pseudomonadati</taxon>
        <taxon>Bacteroidota</taxon>
        <taxon>Flavobacteriia</taxon>
        <taxon>Flavobacteriales</taxon>
        <taxon>Weeksellaceae</taxon>
        <taxon>Chishuiella</taxon>
    </lineage>
</organism>
<evidence type="ECO:0000256" key="1">
    <source>
        <dbReference type="SAM" id="Phobius"/>
    </source>
</evidence>
<reference evidence="3" key="2">
    <citation type="submission" date="2016-11" db="EMBL/GenBank/DDBJ databases">
        <authorList>
            <person name="Jaros S."/>
            <person name="Januszkiewicz K."/>
            <person name="Wedrychowicz H."/>
        </authorList>
    </citation>
    <scope>NUCLEOTIDE SEQUENCE [LARGE SCALE GENOMIC DNA]</scope>
    <source>
        <strain evidence="3">DSM 27989</strain>
    </source>
</reference>
<keyword evidence="5" id="KW-1185">Reference proteome</keyword>
<accession>A0A1M6YBA8</accession>
<dbReference type="EMBL" id="BMFL01000008">
    <property type="protein sequence ID" value="GGE97904.1"/>
    <property type="molecule type" value="Genomic_DNA"/>
</dbReference>
<reference evidence="4" key="3">
    <citation type="submission" date="2016-11" db="EMBL/GenBank/DDBJ databases">
        <authorList>
            <person name="Varghese N."/>
            <person name="Submissions S."/>
        </authorList>
    </citation>
    <scope>NUCLEOTIDE SEQUENCE [LARGE SCALE GENOMIC DNA]</scope>
    <source>
        <strain evidence="4">DSM 27989</strain>
    </source>
</reference>
<evidence type="ECO:0000313" key="4">
    <source>
        <dbReference type="Proteomes" id="UP000184120"/>
    </source>
</evidence>
<reference evidence="2" key="5">
    <citation type="submission" date="2024-05" db="EMBL/GenBank/DDBJ databases">
        <authorList>
            <person name="Sun Q."/>
            <person name="Zhou Y."/>
        </authorList>
    </citation>
    <scope>NUCLEOTIDE SEQUENCE</scope>
    <source>
        <strain evidence="2">CGMCC 1.12707</strain>
    </source>
</reference>
<evidence type="ECO:0000313" key="2">
    <source>
        <dbReference type="EMBL" id="GGE97904.1"/>
    </source>
</evidence>
<dbReference type="AlphaFoldDB" id="A0A1M6YBA8"/>
<sequence length="221" mass="25847">MKKKFKKELNKYSLWILIGTILPIIIYLFVFGANGLSLKNTNWSDFGSFIGGYGTLIFGAGNLYLLIKVSYQLNSIDEERNNQNKIDSVKPLGILSHEIDYKNLSYKVNINNLGLGPLIVQNYTLKYNETIYKTFNDFYNENTFYLNSINLPIKNNKFFVGANNHFTVFEITFNKVDLEEMKILNIRRNENFNDLLSKMKLVEFNFECEDLFKNKIELHIK</sequence>
<gene>
    <name evidence="2" type="ORF">GCM10010984_14330</name>
    <name evidence="3" type="ORF">SAMN05443634_106165</name>
</gene>
<feature type="transmembrane region" description="Helical" evidence="1">
    <location>
        <begin position="46"/>
        <end position="67"/>
    </location>
</feature>
<dbReference type="RefSeq" id="WP_072931782.1">
    <property type="nucleotide sequence ID" value="NZ_BMFL01000008.1"/>
</dbReference>
<dbReference type="STRING" id="1434701.SAMN05443634_106165"/>
<protein>
    <submittedName>
        <fullName evidence="3">Uncharacterized protein</fullName>
    </submittedName>
</protein>
<reference evidence="2" key="1">
    <citation type="journal article" date="2014" name="Int. J. Syst. Evol. Microbiol.">
        <title>Complete genome of a new Firmicutes species belonging to the dominant human colonic microbiota ('Ruminococcus bicirculans') reveals two chromosomes and a selective capacity to utilize plant glucans.</title>
        <authorList>
            <consortium name="NISC Comparative Sequencing Program"/>
            <person name="Wegmann U."/>
            <person name="Louis P."/>
            <person name="Goesmann A."/>
            <person name="Henrissat B."/>
            <person name="Duncan S.H."/>
            <person name="Flint H.J."/>
        </authorList>
    </citation>
    <scope>NUCLEOTIDE SEQUENCE</scope>
    <source>
        <strain evidence="2">CGMCC 1.12707</strain>
    </source>
</reference>
<name>A0A1M6YBA8_9FLAO</name>